<organism evidence="1">
    <name type="scientific">Arundo donax</name>
    <name type="common">Giant reed</name>
    <name type="synonym">Donax arundinaceus</name>
    <dbReference type="NCBI Taxonomy" id="35708"/>
    <lineage>
        <taxon>Eukaryota</taxon>
        <taxon>Viridiplantae</taxon>
        <taxon>Streptophyta</taxon>
        <taxon>Embryophyta</taxon>
        <taxon>Tracheophyta</taxon>
        <taxon>Spermatophyta</taxon>
        <taxon>Magnoliopsida</taxon>
        <taxon>Liliopsida</taxon>
        <taxon>Poales</taxon>
        <taxon>Poaceae</taxon>
        <taxon>PACMAD clade</taxon>
        <taxon>Arundinoideae</taxon>
        <taxon>Arundineae</taxon>
        <taxon>Arundo</taxon>
    </lineage>
</organism>
<reference evidence="1" key="1">
    <citation type="submission" date="2014-09" db="EMBL/GenBank/DDBJ databases">
        <authorList>
            <person name="Magalhaes I.L.F."/>
            <person name="Oliveira U."/>
            <person name="Santos F.R."/>
            <person name="Vidigal T.H.D.A."/>
            <person name="Brescovit A.D."/>
            <person name="Santos A.J."/>
        </authorList>
    </citation>
    <scope>NUCLEOTIDE SEQUENCE</scope>
    <source>
        <tissue evidence="1">Shoot tissue taken approximately 20 cm above the soil surface</tissue>
    </source>
</reference>
<name>A0A0A9FZ86_ARUDO</name>
<evidence type="ECO:0000313" key="1">
    <source>
        <dbReference type="EMBL" id="JAE18140.1"/>
    </source>
</evidence>
<sequence>MGGYVFRGVCCT</sequence>
<reference evidence="1" key="2">
    <citation type="journal article" date="2015" name="Data Brief">
        <title>Shoot transcriptome of the giant reed, Arundo donax.</title>
        <authorList>
            <person name="Barrero R.A."/>
            <person name="Guerrero F.D."/>
            <person name="Moolhuijzen P."/>
            <person name="Goolsby J.A."/>
            <person name="Tidwell J."/>
            <person name="Bellgard S.E."/>
            <person name="Bellgard M.I."/>
        </authorList>
    </citation>
    <scope>NUCLEOTIDE SEQUENCE</scope>
    <source>
        <tissue evidence="1">Shoot tissue taken approximately 20 cm above the soil surface</tissue>
    </source>
</reference>
<accession>A0A0A9FZ86</accession>
<proteinExistence type="predicted"/>
<dbReference type="EMBL" id="GBRH01179756">
    <property type="protein sequence ID" value="JAE18140.1"/>
    <property type="molecule type" value="Transcribed_RNA"/>
</dbReference>
<protein>
    <submittedName>
        <fullName evidence="1">NRL4</fullName>
    </submittedName>
</protein>